<keyword evidence="11" id="KW-1185">Reference proteome</keyword>
<evidence type="ECO:0000313" key="11">
    <source>
        <dbReference type="Proteomes" id="UP001190926"/>
    </source>
</evidence>
<dbReference type="PANTHER" id="PTHR24186:SF37">
    <property type="entry name" value="PGG DOMAIN-CONTAINING PROTEIN"/>
    <property type="match status" value="1"/>
</dbReference>
<dbReference type="Pfam" id="PF13962">
    <property type="entry name" value="PGG"/>
    <property type="match status" value="1"/>
</dbReference>
<dbReference type="GO" id="GO:0005886">
    <property type="term" value="C:plasma membrane"/>
    <property type="evidence" value="ECO:0007669"/>
    <property type="project" value="TreeGrafter"/>
</dbReference>
<dbReference type="InterPro" id="IPR002110">
    <property type="entry name" value="Ankyrin_rpt"/>
</dbReference>
<evidence type="ECO:0000256" key="6">
    <source>
        <dbReference type="ARBA" id="ARBA00023136"/>
    </source>
</evidence>
<dbReference type="InterPro" id="IPR026961">
    <property type="entry name" value="PGG_dom"/>
</dbReference>
<dbReference type="Proteomes" id="UP001190926">
    <property type="component" value="Unassembled WGS sequence"/>
</dbReference>
<dbReference type="Gene3D" id="1.25.40.20">
    <property type="entry name" value="Ankyrin repeat-containing domain"/>
    <property type="match status" value="1"/>
</dbReference>
<keyword evidence="3" id="KW-0677">Repeat</keyword>
<feature type="transmembrane region" description="Helical" evidence="8">
    <location>
        <begin position="253"/>
        <end position="270"/>
    </location>
</feature>
<evidence type="ECO:0000256" key="7">
    <source>
        <dbReference type="PROSITE-ProRule" id="PRU00023"/>
    </source>
</evidence>
<comment type="subcellular location">
    <subcellularLocation>
        <location evidence="1">Membrane</location>
        <topology evidence="1">Multi-pass membrane protein</topology>
    </subcellularLocation>
</comment>
<reference evidence="10 11" key="1">
    <citation type="journal article" date="2021" name="Nat. Commun.">
        <title>Incipient diploidization of the medicinal plant Perilla within 10,000 years.</title>
        <authorList>
            <person name="Zhang Y."/>
            <person name="Shen Q."/>
            <person name="Leng L."/>
            <person name="Zhang D."/>
            <person name="Chen S."/>
            <person name="Shi Y."/>
            <person name="Ning Z."/>
            <person name="Chen S."/>
        </authorList>
    </citation>
    <scope>NUCLEOTIDE SEQUENCE [LARGE SCALE GENOMIC DNA]</scope>
    <source>
        <strain evidence="11">cv. PC099</strain>
    </source>
</reference>
<evidence type="ECO:0000256" key="8">
    <source>
        <dbReference type="SAM" id="Phobius"/>
    </source>
</evidence>
<evidence type="ECO:0000256" key="3">
    <source>
        <dbReference type="ARBA" id="ARBA00022737"/>
    </source>
</evidence>
<dbReference type="Pfam" id="PF12796">
    <property type="entry name" value="Ank_2"/>
    <property type="match status" value="2"/>
</dbReference>
<dbReference type="InterPro" id="IPR036770">
    <property type="entry name" value="Ankyrin_rpt-contain_sf"/>
</dbReference>
<feature type="repeat" description="ANK" evidence="7">
    <location>
        <begin position="73"/>
        <end position="95"/>
    </location>
</feature>
<keyword evidence="6 8" id="KW-0472">Membrane</keyword>
<dbReference type="EMBL" id="SDAM02000273">
    <property type="protein sequence ID" value="KAH6824960.1"/>
    <property type="molecule type" value="Genomic_DNA"/>
</dbReference>
<feature type="transmembrane region" description="Helical" evidence="8">
    <location>
        <begin position="337"/>
        <end position="357"/>
    </location>
</feature>
<name>A0AAD4J0K0_PERFH</name>
<keyword evidence="2 8" id="KW-0812">Transmembrane</keyword>
<organism evidence="10 11">
    <name type="scientific">Perilla frutescens var. hirtella</name>
    <name type="common">Perilla citriodora</name>
    <name type="synonym">Perilla setoyensis</name>
    <dbReference type="NCBI Taxonomy" id="608512"/>
    <lineage>
        <taxon>Eukaryota</taxon>
        <taxon>Viridiplantae</taxon>
        <taxon>Streptophyta</taxon>
        <taxon>Embryophyta</taxon>
        <taxon>Tracheophyta</taxon>
        <taxon>Spermatophyta</taxon>
        <taxon>Magnoliopsida</taxon>
        <taxon>eudicotyledons</taxon>
        <taxon>Gunneridae</taxon>
        <taxon>Pentapetalae</taxon>
        <taxon>asterids</taxon>
        <taxon>lamiids</taxon>
        <taxon>Lamiales</taxon>
        <taxon>Lamiaceae</taxon>
        <taxon>Nepetoideae</taxon>
        <taxon>Elsholtzieae</taxon>
        <taxon>Perilla</taxon>
    </lineage>
</organism>
<protein>
    <recommendedName>
        <fullName evidence="9">PGG domain-containing protein</fullName>
    </recommendedName>
</protein>
<dbReference type="Pfam" id="PF00023">
    <property type="entry name" value="Ank"/>
    <property type="match status" value="1"/>
</dbReference>
<comment type="caution">
    <text evidence="10">The sequence shown here is derived from an EMBL/GenBank/DDBJ whole genome shotgun (WGS) entry which is preliminary data.</text>
</comment>
<keyword evidence="5 7" id="KW-0040">ANK repeat</keyword>
<dbReference type="PROSITE" id="PS50297">
    <property type="entry name" value="ANK_REP_REGION"/>
    <property type="match status" value="3"/>
</dbReference>
<accession>A0AAD4J0K0</accession>
<evidence type="ECO:0000256" key="2">
    <source>
        <dbReference type="ARBA" id="ARBA00022692"/>
    </source>
</evidence>
<dbReference type="PANTHER" id="PTHR24186">
    <property type="entry name" value="PROTEIN PHOSPHATASE 1 REGULATORY SUBUNIT"/>
    <property type="match status" value="1"/>
</dbReference>
<feature type="repeat" description="ANK" evidence="7">
    <location>
        <begin position="175"/>
        <end position="197"/>
    </location>
</feature>
<dbReference type="SUPFAM" id="SSF48403">
    <property type="entry name" value="Ankyrin repeat"/>
    <property type="match status" value="1"/>
</dbReference>
<evidence type="ECO:0000256" key="5">
    <source>
        <dbReference type="ARBA" id="ARBA00023043"/>
    </source>
</evidence>
<evidence type="ECO:0000256" key="1">
    <source>
        <dbReference type="ARBA" id="ARBA00004141"/>
    </source>
</evidence>
<dbReference type="SMART" id="SM00248">
    <property type="entry name" value="ANK"/>
    <property type="match status" value="5"/>
</dbReference>
<feature type="domain" description="PGG" evidence="9">
    <location>
        <begin position="248"/>
        <end position="356"/>
    </location>
</feature>
<proteinExistence type="predicted"/>
<evidence type="ECO:0000313" key="10">
    <source>
        <dbReference type="EMBL" id="KAH6824960.1"/>
    </source>
</evidence>
<feature type="transmembrane region" description="Helical" evidence="8">
    <location>
        <begin position="307"/>
        <end position="325"/>
    </location>
</feature>
<evidence type="ECO:0000256" key="4">
    <source>
        <dbReference type="ARBA" id="ARBA00022989"/>
    </source>
</evidence>
<gene>
    <name evidence="10" type="ORF">C2S53_020671</name>
</gene>
<sequence length="399" mass="44439">MIGAAEKKLYDAASNGDVTAFQEVVEEDAYLLEEATFACSRNLLHIATMRGQARIVEEVLNINPQLARSLDSQNSSPLHIAAAKGNVDITQKLLSVAPQMCWKLDCQNMNPIHIAAMNGHVEVLKELLQTNCLPAMERVHRGQTVLHLCVKHCQLEALKILVEKLGDLVDAKDEDGETILHWAVRTRHFEIIRYLVEGNKMKKLTMNSMDKTEWQILIESHRDTTDDYSEIEELLLRLWDGSMIKVLPKMSDVTMVVVVLIATMAFQAAVSPPGGVWQDDSSTHKAGEAVMASTHPKIYKHFVRANTTAFVSSIVTIFLLTTSLASRSIYFLIIPYYTMWASLASIAVSYGVSVTVISPNTQTQSGHHIIRMVVVVSLTIYGMIPVGFCIYECTPRGRP</sequence>
<dbReference type="AlphaFoldDB" id="A0AAD4J0K0"/>
<feature type="transmembrane region" description="Helical" evidence="8">
    <location>
        <begin position="369"/>
        <end position="391"/>
    </location>
</feature>
<keyword evidence="4 8" id="KW-1133">Transmembrane helix</keyword>
<feature type="repeat" description="ANK" evidence="7">
    <location>
        <begin position="107"/>
        <end position="129"/>
    </location>
</feature>
<dbReference type="PROSITE" id="PS50088">
    <property type="entry name" value="ANK_REPEAT"/>
    <property type="match status" value="3"/>
</dbReference>
<evidence type="ECO:0000259" key="9">
    <source>
        <dbReference type="Pfam" id="PF13962"/>
    </source>
</evidence>